<evidence type="ECO:0000313" key="1">
    <source>
        <dbReference type="EMBL" id="MST96314.1"/>
    </source>
</evidence>
<comment type="caution">
    <text evidence="1">The sequence shown here is derived from an EMBL/GenBank/DDBJ whole genome shotgun (WGS) entry which is preliminary data.</text>
</comment>
<proteinExistence type="predicted"/>
<sequence>MLWPWKGGGTASGESLAGQLPGIGRMLHAEKMRVNGVDLQLKISAVNADFPLLLSWLAKMFRSENLQSAGGSVKVAYKVGRQVERWLLVDGGPGKPVTLFLIVAPEKLPEAKEWPEELPELPAGAVPVQVVSFPGRKAVYGSFRNAGSEPSNLFRSLSAALKLAGWKSLGNEAEQPDGGTGGIFLGQNPRRILWANYGSNGSGIYYSRPY</sequence>
<protein>
    <submittedName>
        <fullName evidence="1">Uncharacterized protein</fullName>
    </submittedName>
</protein>
<gene>
    <name evidence="1" type="ORF">FYJ85_04530</name>
</gene>
<evidence type="ECO:0000313" key="2">
    <source>
        <dbReference type="Proteomes" id="UP000435649"/>
    </source>
</evidence>
<dbReference type="EMBL" id="VUNS01000003">
    <property type="protein sequence ID" value="MST96314.1"/>
    <property type="molecule type" value="Genomic_DNA"/>
</dbReference>
<accession>A0A844G010</accession>
<dbReference type="RefSeq" id="WP_154417120.1">
    <property type="nucleotide sequence ID" value="NZ_VUNS01000003.1"/>
</dbReference>
<keyword evidence="2" id="KW-1185">Reference proteome</keyword>
<organism evidence="1 2">
    <name type="scientific">Victivallis lenta</name>
    <dbReference type="NCBI Taxonomy" id="2606640"/>
    <lineage>
        <taxon>Bacteria</taxon>
        <taxon>Pseudomonadati</taxon>
        <taxon>Lentisphaerota</taxon>
        <taxon>Lentisphaeria</taxon>
        <taxon>Victivallales</taxon>
        <taxon>Victivallaceae</taxon>
        <taxon>Victivallis</taxon>
    </lineage>
</organism>
<dbReference type="AlphaFoldDB" id="A0A844G010"/>
<reference evidence="1 2" key="1">
    <citation type="submission" date="2019-08" db="EMBL/GenBank/DDBJ databases">
        <title>In-depth cultivation of the pig gut microbiome towards novel bacterial diversity and tailored functional studies.</title>
        <authorList>
            <person name="Wylensek D."/>
            <person name="Hitch T.C.A."/>
            <person name="Clavel T."/>
        </authorList>
    </citation>
    <scope>NUCLEOTIDE SEQUENCE [LARGE SCALE GENOMIC DNA]</scope>
    <source>
        <strain evidence="1 2">BBE-744-WT-12</strain>
    </source>
</reference>
<dbReference type="Proteomes" id="UP000435649">
    <property type="component" value="Unassembled WGS sequence"/>
</dbReference>
<name>A0A844G010_9BACT</name>